<evidence type="ECO:0000256" key="8">
    <source>
        <dbReference type="ARBA" id="ARBA00022741"/>
    </source>
</evidence>
<keyword evidence="8 14" id="KW-0547">Nucleotide-binding</keyword>
<reference evidence="17" key="1">
    <citation type="submission" date="2020-06" db="EMBL/GenBank/DDBJ databases">
        <title>WGS assembly of Ceratodon purpureus strain R40.</title>
        <authorList>
            <person name="Carey S.B."/>
            <person name="Jenkins J."/>
            <person name="Shu S."/>
            <person name="Lovell J.T."/>
            <person name="Sreedasyam A."/>
            <person name="Maumus F."/>
            <person name="Tiley G.P."/>
            <person name="Fernandez-Pozo N."/>
            <person name="Barry K."/>
            <person name="Chen C."/>
            <person name="Wang M."/>
            <person name="Lipzen A."/>
            <person name="Daum C."/>
            <person name="Saski C.A."/>
            <person name="Payton A.C."/>
            <person name="Mcbreen J.C."/>
            <person name="Conrad R.E."/>
            <person name="Kollar L.M."/>
            <person name="Olsson S."/>
            <person name="Huttunen S."/>
            <person name="Landis J.B."/>
            <person name="Wickett N.J."/>
            <person name="Johnson M.G."/>
            <person name="Rensing S.A."/>
            <person name="Grimwood J."/>
            <person name="Schmutz J."/>
            <person name="Mcdaniel S.F."/>
        </authorList>
    </citation>
    <scope>NUCLEOTIDE SEQUENCE</scope>
    <source>
        <strain evidence="17">R40</strain>
    </source>
</reference>
<dbReference type="Gene3D" id="1.10.510.10">
    <property type="entry name" value="Transferase(Phosphotransferase) domain 1"/>
    <property type="match status" value="1"/>
</dbReference>
<evidence type="ECO:0000256" key="7">
    <source>
        <dbReference type="ARBA" id="ARBA00022737"/>
    </source>
</evidence>
<dbReference type="GO" id="GO:0005524">
    <property type="term" value="F:ATP binding"/>
    <property type="evidence" value="ECO:0007669"/>
    <property type="project" value="UniProtKB-UniRule"/>
</dbReference>
<comment type="subcellular location">
    <subcellularLocation>
        <location evidence="1">Membrane</location>
        <topology evidence="1">Single-pass type I membrane protein</topology>
    </subcellularLocation>
</comment>
<dbReference type="SMART" id="SM00369">
    <property type="entry name" value="LRR_TYP"/>
    <property type="match status" value="2"/>
</dbReference>
<evidence type="ECO:0000256" key="2">
    <source>
        <dbReference type="ARBA" id="ARBA00022527"/>
    </source>
</evidence>
<dbReference type="EMBL" id="CM026422">
    <property type="protein sequence ID" value="KAG0587170.1"/>
    <property type="molecule type" value="Genomic_DNA"/>
</dbReference>
<keyword evidence="18" id="KW-1185">Reference proteome</keyword>
<evidence type="ECO:0000256" key="6">
    <source>
        <dbReference type="ARBA" id="ARBA00022729"/>
    </source>
</evidence>
<dbReference type="PROSITE" id="PS00107">
    <property type="entry name" value="PROTEIN_KINASE_ATP"/>
    <property type="match status" value="1"/>
</dbReference>
<feature type="domain" description="Protein kinase" evidence="16">
    <location>
        <begin position="511"/>
        <end position="798"/>
    </location>
</feature>
<evidence type="ECO:0000256" key="12">
    <source>
        <dbReference type="ARBA" id="ARBA00023136"/>
    </source>
</evidence>
<gene>
    <name evidence="17" type="ORF">KC19_2G145400</name>
</gene>
<accession>A0A8T0ITX4</accession>
<dbReference type="Pfam" id="PF07714">
    <property type="entry name" value="PK_Tyr_Ser-Thr"/>
    <property type="match status" value="1"/>
</dbReference>
<dbReference type="PANTHER" id="PTHR48006:SF34">
    <property type="entry name" value="OS08G0203700 PROTEIN"/>
    <property type="match status" value="1"/>
</dbReference>
<dbReference type="InterPro" id="IPR051824">
    <property type="entry name" value="LRR_Rcpt-Like_S/T_Kinase"/>
</dbReference>
<dbReference type="InterPro" id="IPR001245">
    <property type="entry name" value="Ser-Thr/Tyr_kinase_cat_dom"/>
</dbReference>
<dbReference type="SUPFAM" id="SSF56112">
    <property type="entry name" value="Protein kinase-like (PK-like)"/>
    <property type="match status" value="1"/>
</dbReference>
<dbReference type="PROSITE" id="PS51450">
    <property type="entry name" value="LRR"/>
    <property type="match status" value="1"/>
</dbReference>
<dbReference type="InterPro" id="IPR000719">
    <property type="entry name" value="Prot_kinase_dom"/>
</dbReference>
<dbReference type="CDD" id="cd14066">
    <property type="entry name" value="STKc_IRAK"/>
    <property type="match status" value="1"/>
</dbReference>
<dbReference type="SUPFAM" id="SSF52058">
    <property type="entry name" value="L domain-like"/>
    <property type="match status" value="1"/>
</dbReference>
<dbReference type="InterPro" id="IPR011009">
    <property type="entry name" value="Kinase-like_dom_sf"/>
</dbReference>
<evidence type="ECO:0000256" key="10">
    <source>
        <dbReference type="ARBA" id="ARBA00022840"/>
    </source>
</evidence>
<keyword evidence="12 15" id="KW-0472">Membrane</keyword>
<dbReference type="PROSITE" id="PS00108">
    <property type="entry name" value="PROTEIN_KINASE_ST"/>
    <property type="match status" value="1"/>
</dbReference>
<dbReference type="GO" id="GO:0016020">
    <property type="term" value="C:membrane"/>
    <property type="evidence" value="ECO:0007669"/>
    <property type="project" value="UniProtKB-SubCell"/>
</dbReference>
<keyword evidence="3" id="KW-0433">Leucine-rich repeat</keyword>
<dbReference type="GO" id="GO:0004674">
    <property type="term" value="F:protein serine/threonine kinase activity"/>
    <property type="evidence" value="ECO:0007669"/>
    <property type="project" value="UniProtKB-KW"/>
</dbReference>
<sequence>MFECRLQTVGVMLVSRVLEAPMSTAAMAHVLCQKIILSYGLVVLLFFSCHLVTGVDSQLDSKVQLPPQDMVGLQALWRAWKKNSPNLAKNFRGWGNDSAMPCNNNHDYTFSGRGWNGVACEFQLRNATSAVWNASVGMLNLRNNKIVGALPPEVSLLSNLQYLFLSNNPALSGPIPKEIGLLSNLNEVDLSLSNFTGQVPDLSNLTNLRKLYLSGNRLGSPFPRLPQSWKLEEFNISGNLFKGVIPYDAFRTVKYFLTTLDLSNNEFTCPLPKFSSSMSTLKLSNNRFTCHTPNFTYMSSLTTLNLSSNHFKGLSNNMSSLKHILPQDLSVLDLSSLNISGPLPDWSFLAPGSKLSELYLDKNNLTGILNIAAFAESNISKSLKVLSLKDNMITGVLNSDEVIRGGLFKIRLKGNPYCSRTWSSQDDATWCAIYCEGLCKRRRESNRLRNIIIFATTTSSVVVLIIVIMGLVFILRRSRKCIRALQRKIKEADINAKRFEYNELRAATKNFAPDMKLGAGAYGVVYKGILVNNVVVAVKQLFQETNKGRDDFVNEVLLIANLQHRNLVTLKGYCLHGKQTLLVYEYVDNCDLHKLLLSRQDRSPSMDKQILNWQVRLNICQGVAQGLYYLHASSQSRIIHRDIKASNILLDKNLQPKIADFGLARPIEDARSVIITQQCAGTLGYVAPEYMDHGELSDKADVYSFGVLLLEIVSGKRNRDLSMPEDEVYLLNRAWKLHKENRLSDLKDPTLVVSEDETVEVQRVLETAVLCVQNAPEKRPSMFQVAAMLAGNANADVLPTDDHSDSNWPAGGGMVADSYSCETPLCSLHYPSRSAGLDNEDYQLQIFH</sequence>
<evidence type="ECO:0000256" key="13">
    <source>
        <dbReference type="ARBA" id="ARBA00023180"/>
    </source>
</evidence>
<dbReference type="PROSITE" id="PS50011">
    <property type="entry name" value="PROTEIN_KINASE_DOM"/>
    <property type="match status" value="1"/>
</dbReference>
<evidence type="ECO:0000256" key="1">
    <source>
        <dbReference type="ARBA" id="ARBA00004479"/>
    </source>
</evidence>
<evidence type="ECO:0000256" key="15">
    <source>
        <dbReference type="SAM" id="Phobius"/>
    </source>
</evidence>
<dbReference type="PANTHER" id="PTHR48006">
    <property type="entry name" value="LEUCINE-RICH REPEAT-CONTAINING PROTEIN DDB_G0281931-RELATED"/>
    <property type="match status" value="1"/>
</dbReference>
<feature type="binding site" evidence="14">
    <location>
        <position position="539"/>
    </location>
    <ligand>
        <name>ATP</name>
        <dbReference type="ChEBI" id="CHEBI:30616"/>
    </ligand>
</feature>
<keyword evidence="5 15" id="KW-0812">Transmembrane</keyword>
<dbReference type="AlphaFoldDB" id="A0A8T0ITX4"/>
<dbReference type="InterPro" id="IPR008271">
    <property type="entry name" value="Ser/Thr_kinase_AS"/>
</dbReference>
<feature type="transmembrane region" description="Helical" evidence="15">
    <location>
        <begin position="36"/>
        <end position="55"/>
    </location>
</feature>
<feature type="transmembrane region" description="Helical" evidence="15">
    <location>
        <begin position="451"/>
        <end position="475"/>
    </location>
</feature>
<dbReference type="InterPro" id="IPR003591">
    <property type="entry name" value="Leu-rich_rpt_typical-subtyp"/>
</dbReference>
<dbReference type="SMART" id="SM00220">
    <property type="entry name" value="S_TKc"/>
    <property type="match status" value="1"/>
</dbReference>
<dbReference type="Gene3D" id="3.30.200.20">
    <property type="entry name" value="Phosphorylase Kinase, domain 1"/>
    <property type="match status" value="1"/>
</dbReference>
<keyword evidence="6" id="KW-0732">Signal</keyword>
<keyword evidence="7" id="KW-0677">Repeat</keyword>
<keyword evidence="10 14" id="KW-0067">ATP-binding</keyword>
<organism evidence="17 18">
    <name type="scientific">Ceratodon purpureus</name>
    <name type="common">Fire moss</name>
    <name type="synonym">Dicranum purpureum</name>
    <dbReference type="NCBI Taxonomy" id="3225"/>
    <lineage>
        <taxon>Eukaryota</taxon>
        <taxon>Viridiplantae</taxon>
        <taxon>Streptophyta</taxon>
        <taxon>Embryophyta</taxon>
        <taxon>Bryophyta</taxon>
        <taxon>Bryophytina</taxon>
        <taxon>Bryopsida</taxon>
        <taxon>Dicranidae</taxon>
        <taxon>Pseudoditrichales</taxon>
        <taxon>Ditrichaceae</taxon>
        <taxon>Ceratodon</taxon>
    </lineage>
</organism>
<dbReference type="Proteomes" id="UP000822688">
    <property type="component" value="Chromosome 2"/>
</dbReference>
<dbReference type="Pfam" id="PF00560">
    <property type="entry name" value="LRR_1"/>
    <property type="match status" value="2"/>
</dbReference>
<dbReference type="FunFam" id="1.10.510.10:FF:000590">
    <property type="entry name" value="PR5-like receptor kinase"/>
    <property type="match status" value="1"/>
</dbReference>
<dbReference type="InterPro" id="IPR017441">
    <property type="entry name" value="Protein_kinase_ATP_BS"/>
</dbReference>
<evidence type="ECO:0000256" key="3">
    <source>
        <dbReference type="ARBA" id="ARBA00022614"/>
    </source>
</evidence>
<keyword evidence="4" id="KW-0808">Transferase</keyword>
<name>A0A8T0ITX4_CERPU</name>
<keyword evidence="13" id="KW-0325">Glycoprotein</keyword>
<dbReference type="InterPro" id="IPR001611">
    <property type="entry name" value="Leu-rich_rpt"/>
</dbReference>
<keyword evidence="11 15" id="KW-1133">Transmembrane helix</keyword>
<keyword evidence="9" id="KW-0418">Kinase</keyword>
<evidence type="ECO:0000256" key="9">
    <source>
        <dbReference type="ARBA" id="ARBA00022777"/>
    </source>
</evidence>
<comment type="caution">
    <text evidence="17">The sequence shown here is derived from an EMBL/GenBank/DDBJ whole genome shotgun (WGS) entry which is preliminary data.</text>
</comment>
<dbReference type="Gene3D" id="3.80.10.10">
    <property type="entry name" value="Ribonuclease Inhibitor"/>
    <property type="match status" value="2"/>
</dbReference>
<evidence type="ECO:0000256" key="5">
    <source>
        <dbReference type="ARBA" id="ARBA00022692"/>
    </source>
</evidence>
<evidence type="ECO:0000313" key="18">
    <source>
        <dbReference type="Proteomes" id="UP000822688"/>
    </source>
</evidence>
<keyword evidence="2" id="KW-0723">Serine/threonine-protein kinase</keyword>
<evidence type="ECO:0000259" key="16">
    <source>
        <dbReference type="PROSITE" id="PS50011"/>
    </source>
</evidence>
<dbReference type="FunFam" id="3.30.200.20:FF:000415">
    <property type="entry name" value="receptor-like serine/threonine-protein kinase NCRK"/>
    <property type="match status" value="1"/>
</dbReference>
<evidence type="ECO:0000256" key="4">
    <source>
        <dbReference type="ARBA" id="ARBA00022679"/>
    </source>
</evidence>
<dbReference type="InterPro" id="IPR032675">
    <property type="entry name" value="LRR_dom_sf"/>
</dbReference>
<proteinExistence type="predicted"/>
<protein>
    <recommendedName>
        <fullName evidence="16">Protein kinase domain-containing protein</fullName>
    </recommendedName>
</protein>
<evidence type="ECO:0000256" key="14">
    <source>
        <dbReference type="PROSITE-ProRule" id="PRU10141"/>
    </source>
</evidence>
<evidence type="ECO:0000256" key="11">
    <source>
        <dbReference type="ARBA" id="ARBA00022989"/>
    </source>
</evidence>
<evidence type="ECO:0000313" key="17">
    <source>
        <dbReference type="EMBL" id="KAG0587170.1"/>
    </source>
</evidence>